<dbReference type="SUPFAM" id="SSF50249">
    <property type="entry name" value="Nucleic acid-binding proteins"/>
    <property type="match status" value="1"/>
</dbReference>
<evidence type="ECO:0000256" key="1">
    <source>
        <dbReference type="ARBA" id="ARBA00004123"/>
    </source>
</evidence>
<keyword evidence="4" id="KW-0158">Chromosome</keyword>
<dbReference type="GO" id="GO:0003677">
    <property type="term" value="F:DNA binding"/>
    <property type="evidence" value="ECO:0007669"/>
    <property type="project" value="UniProtKB-KW"/>
</dbReference>
<keyword evidence="6" id="KW-0238">DNA-binding</keyword>
<reference evidence="9" key="1">
    <citation type="submission" date="2022-01" db="EMBL/GenBank/DDBJ databases">
        <authorList>
            <person name="King R."/>
        </authorList>
    </citation>
    <scope>NUCLEOTIDE SEQUENCE</scope>
</reference>
<dbReference type="PANTHER" id="PTHR13989:SF33">
    <property type="entry name" value="CST COMPLEX SUBUNIT STN1"/>
    <property type="match status" value="1"/>
</dbReference>
<reference evidence="9" key="2">
    <citation type="submission" date="2022-10" db="EMBL/GenBank/DDBJ databases">
        <authorList>
            <consortium name="ENA_rothamsted_submissions"/>
            <consortium name="culmorum"/>
            <person name="King R."/>
        </authorList>
    </citation>
    <scope>NUCLEOTIDE SEQUENCE</scope>
</reference>
<evidence type="ECO:0000256" key="7">
    <source>
        <dbReference type="ARBA" id="ARBA00023242"/>
    </source>
</evidence>
<sequence length="223" mass="25828">MNLGKPEFNSDWNEHNEMIGEVDDTYETEEPKQEWRHSLERAHYYKIVKFCVNDLQESLKQDDHFLVRKTPFVYVHICGTILSKNVSKSKVFMEVNDGTGSIECSLEDNYFNLSGSISDRNNMQDHLQKQSENNIVLQGVMVLYSALRNLDKVIPKDEQDLKIGDLVSLEGKLSKHNGVFHVFVEKVIRRNVSDFIEHLVRQKLFYQNLFEADQSGSDAAQII</sequence>
<comment type="subcellular location">
    <subcellularLocation>
        <location evidence="2">Chromosome</location>
        <location evidence="2">Telomere</location>
    </subcellularLocation>
    <subcellularLocation>
        <location evidence="1">Nucleus</location>
    </subcellularLocation>
</comment>
<evidence type="ECO:0000256" key="8">
    <source>
        <dbReference type="ARBA" id="ARBA00030039"/>
    </source>
</evidence>
<dbReference type="EMBL" id="OU896719">
    <property type="protein sequence ID" value="CAH1119757.1"/>
    <property type="molecule type" value="Genomic_DNA"/>
</dbReference>
<evidence type="ECO:0000313" key="9">
    <source>
        <dbReference type="EMBL" id="CAH1119757.1"/>
    </source>
</evidence>
<gene>
    <name evidence="9" type="ORF">PHAECO_LOCUS3615</name>
</gene>
<accession>A0A9P0GPS9</accession>
<dbReference type="Gene3D" id="2.40.50.140">
    <property type="entry name" value="Nucleic acid-binding proteins"/>
    <property type="match status" value="1"/>
</dbReference>
<name>A0A9P0GPS9_PHACE</name>
<keyword evidence="10" id="KW-1185">Reference proteome</keyword>
<dbReference type="Proteomes" id="UP001153737">
    <property type="component" value="Chromosome 13"/>
</dbReference>
<keyword evidence="7" id="KW-0539">Nucleus</keyword>
<dbReference type="GO" id="GO:0000781">
    <property type="term" value="C:chromosome, telomeric region"/>
    <property type="evidence" value="ECO:0007669"/>
    <property type="project" value="UniProtKB-SubCell"/>
</dbReference>
<dbReference type="InterPro" id="IPR012340">
    <property type="entry name" value="NA-bd_OB-fold"/>
</dbReference>
<dbReference type="InterPro" id="IPR040260">
    <property type="entry name" value="RFA2-like"/>
</dbReference>
<dbReference type="OrthoDB" id="10513435at2759"/>
<dbReference type="GO" id="GO:0005634">
    <property type="term" value="C:nucleus"/>
    <property type="evidence" value="ECO:0007669"/>
    <property type="project" value="UniProtKB-SubCell"/>
</dbReference>
<dbReference type="AlphaFoldDB" id="A0A9P0GPS9"/>
<organism evidence="9 10">
    <name type="scientific">Phaedon cochleariae</name>
    <name type="common">Mustard beetle</name>
    <dbReference type="NCBI Taxonomy" id="80249"/>
    <lineage>
        <taxon>Eukaryota</taxon>
        <taxon>Metazoa</taxon>
        <taxon>Ecdysozoa</taxon>
        <taxon>Arthropoda</taxon>
        <taxon>Hexapoda</taxon>
        <taxon>Insecta</taxon>
        <taxon>Pterygota</taxon>
        <taxon>Neoptera</taxon>
        <taxon>Endopterygota</taxon>
        <taxon>Coleoptera</taxon>
        <taxon>Polyphaga</taxon>
        <taxon>Cucujiformia</taxon>
        <taxon>Chrysomeloidea</taxon>
        <taxon>Chrysomelidae</taxon>
        <taxon>Chrysomelinae</taxon>
        <taxon>Chrysomelini</taxon>
        <taxon>Phaedon</taxon>
    </lineage>
</organism>
<evidence type="ECO:0000256" key="2">
    <source>
        <dbReference type="ARBA" id="ARBA00004574"/>
    </source>
</evidence>
<evidence type="ECO:0000256" key="5">
    <source>
        <dbReference type="ARBA" id="ARBA00022895"/>
    </source>
</evidence>
<dbReference type="PANTHER" id="PTHR13989">
    <property type="entry name" value="REPLICATION PROTEIN A-RELATED"/>
    <property type="match status" value="1"/>
</dbReference>
<evidence type="ECO:0000256" key="4">
    <source>
        <dbReference type="ARBA" id="ARBA00022454"/>
    </source>
</evidence>
<evidence type="ECO:0000256" key="6">
    <source>
        <dbReference type="ARBA" id="ARBA00023125"/>
    </source>
</evidence>
<proteinExistence type="predicted"/>
<protein>
    <recommendedName>
        <fullName evidence="3">CST complex subunit STN1</fullName>
    </recommendedName>
    <alternativeName>
        <fullName evidence="8">Suppressor of cdc thirteen homolog</fullName>
    </alternativeName>
</protein>
<keyword evidence="5" id="KW-0779">Telomere</keyword>
<evidence type="ECO:0000256" key="3">
    <source>
        <dbReference type="ARBA" id="ARBA00017411"/>
    </source>
</evidence>
<evidence type="ECO:0000313" key="10">
    <source>
        <dbReference type="Proteomes" id="UP001153737"/>
    </source>
</evidence>